<feature type="domain" description="HTH tetR-type" evidence="3">
    <location>
        <begin position="18"/>
        <end position="78"/>
    </location>
</feature>
<feature type="DNA-binding region" description="H-T-H motif" evidence="2">
    <location>
        <begin position="41"/>
        <end position="60"/>
    </location>
</feature>
<dbReference type="Proteomes" id="UP000176562">
    <property type="component" value="Chromosome"/>
</dbReference>
<dbReference type="STRING" id="1850250.LPB142_15445"/>
<evidence type="ECO:0000313" key="4">
    <source>
        <dbReference type="EMBL" id="AOZ70554.1"/>
    </source>
</evidence>
<keyword evidence="1 2" id="KW-0238">DNA-binding</keyword>
<organism evidence="4 5">
    <name type="scientific">Rhodobacter xanthinilyticus</name>
    <dbReference type="NCBI Taxonomy" id="1850250"/>
    <lineage>
        <taxon>Bacteria</taxon>
        <taxon>Pseudomonadati</taxon>
        <taxon>Pseudomonadota</taxon>
        <taxon>Alphaproteobacteria</taxon>
        <taxon>Rhodobacterales</taxon>
        <taxon>Rhodobacter group</taxon>
        <taxon>Rhodobacter</taxon>
    </lineage>
</organism>
<dbReference type="RefSeq" id="WP_071166900.1">
    <property type="nucleotide sequence ID" value="NZ_CP017781.1"/>
</dbReference>
<proteinExistence type="predicted"/>
<reference evidence="4 5" key="1">
    <citation type="submission" date="2016-10" db="EMBL/GenBank/DDBJ databases">
        <title>Rhodobacter sp. LPB0142, isolated from sea water.</title>
        <authorList>
            <person name="Kim E."/>
            <person name="Yi H."/>
        </authorList>
    </citation>
    <scope>NUCLEOTIDE SEQUENCE [LARGE SCALE GENOMIC DNA]</scope>
    <source>
        <strain evidence="4 5">LPB0142</strain>
    </source>
</reference>
<evidence type="ECO:0000259" key="3">
    <source>
        <dbReference type="PROSITE" id="PS50977"/>
    </source>
</evidence>
<dbReference type="KEGG" id="rhp:LPB142_15445"/>
<dbReference type="InterPro" id="IPR001647">
    <property type="entry name" value="HTH_TetR"/>
</dbReference>
<dbReference type="EMBL" id="CP017781">
    <property type="protein sequence ID" value="AOZ70554.1"/>
    <property type="molecule type" value="Genomic_DNA"/>
</dbReference>
<dbReference type="Pfam" id="PF00440">
    <property type="entry name" value="TetR_N"/>
    <property type="match status" value="1"/>
</dbReference>
<dbReference type="GO" id="GO:0003677">
    <property type="term" value="F:DNA binding"/>
    <property type="evidence" value="ECO:0007669"/>
    <property type="project" value="UniProtKB-UniRule"/>
</dbReference>
<evidence type="ECO:0000313" key="5">
    <source>
        <dbReference type="Proteomes" id="UP000176562"/>
    </source>
</evidence>
<keyword evidence="5" id="KW-1185">Reference proteome</keyword>
<evidence type="ECO:0000256" key="1">
    <source>
        <dbReference type="ARBA" id="ARBA00023125"/>
    </source>
</evidence>
<dbReference type="SUPFAM" id="SSF46689">
    <property type="entry name" value="Homeodomain-like"/>
    <property type="match status" value="1"/>
</dbReference>
<dbReference type="AlphaFoldDB" id="A0A1D9MFA7"/>
<evidence type="ECO:0000256" key="2">
    <source>
        <dbReference type="PROSITE-ProRule" id="PRU00335"/>
    </source>
</evidence>
<dbReference type="Gene3D" id="1.10.357.10">
    <property type="entry name" value="Tetracycline Repressor, domain 2"/>
    <property type="match status" value="1"/>
</dbReference>
<sequence>MTTAPRPDPETGPETGWRGSRELWLDAAYGALVEGGIDAVKIQPLAARLALSRTSFYWFFKDRAALLEALAELWAARTTAPLIAACEGYAATETEAMLTVTAGFLDETFDSRLEFAARGWALQDPAMRARLHEADSRRLEALVAMLMHWGHDPLDADVRARAIYLVQIGYIAMQTAESLETRIPRVANYVEIFTGRSPTDEELARFRALVLSRAAR</sequence>
<name>A0A1D9MFA7_9RHOB</name>
<dbReference type="InterPro" id="IPR009057">
    <property type="entry name" value="Homeodomain-like_sf"/>
</dbReference>
<dbReference type="PROSITE" id="PS50977">
    <property type="entry name" value="HTH_TETR_2"/>
    <property type="match status" value="1"/>
</dbReference>
<gene>
    <name evidence="4" type="ORF">LPB142_15445</name>
</gene>
<protein>
    <submittedName>
        <fullName evidence="4">TetR family transcriptional regulator</fullName>
    </submittedName>
</protein>
<accession>A0A1D9MFA7</accession>